<accession>A0AAD0SRS3</accession>
<organism evidence="1 2">
    <name type="scientific">Arcobacter suis CECT 7833</name>
    <dbReference type="NCBI Taxonomy" id="663365"/>
    <lineage>
        <taxon>Bacteria</taxon>
        <taxon>Pseudomonadati</taxon>
        <taxon>Campylobacterota</taxon>
        <taxon>Epsilonproteobacteria</taxon>
        <taxon>Campylobacterales</taxon>
        <taxon>Arcobacteraceae</taxon>
        <taxon>Arcobacter</taxon>
    </lineage>
</organism>
<gene>
    <name evidence="1" type="ORF">ASUIS_1763</name>
</gene>
<dbReference type="KEGG" id="asui:ASUIS_1763"/>
<evidence type="ECO:0000313" key="1">
    <source>
        <dbReference type="EMBL" id="AXX90232.1"/>
    </source>
</evidence>
<sequence>MVCKFQEISDFFHKYSQLLEGIEEQELKELLDTFPHACKFVKTLDEDIVNCDDLEVVSQKTLELLNNAYDHEYTKDDILNFAGVTCKMFDIVAAPKYHVPFILVMLSKL</sequence>
<reference evidence="1 2" key="1">
    <citation type="submission" date="2018-08" db="EMBL/GenBank/DDBJ databases">
        <title>Complete genome of the Arcobacter suis type strain LMG 26152.</title>
        <authorList>
            <person name="Miller W.G."/>
            <person name="Yee E."/>
            <person name="Bono J.L."/>
        </authorList>
    </citation>
    <scope>NUCLEOTIDE SEQUENCE [LARGE SCALE GENOMIC DNA]</scope>
    <source>
        <strain evidence="1 2">CECT 7833</strain>
    </source>
</reference>
<dbReference type="EMBL" id="CP032100">
    <property type="protein sequence ID" value="AXX90232.1"/>
    <property type="molecule type" value="Genomic_DNA"/>
</dbReference>
<protein>
    <submittedName>
        <fullName evidence="1">Uncharacterized protein</fullName>
    </submittedName>
</protein>
<name>A0AAD0SRS3_9BACT</name>
<dbReference type="Proteomes" id="UP000263040">
    <property type="component" value="Chromosome"/>
</dbReference>
<keyword evidence="2" id="KW-1185">Reference proteome</keyword>
<evidence type="ECO:0000313" key="2">
    <source>
        <dbReference type="Proteomes" id="UP000263040"/>
    </source>
</evidence>
<proteinExistence type="predicted"/>
<dbReference type="AlphaFoldDB" id="A0AAD0SRS3"/>
<dbReference type="RefSeq" id="WP_118886747.1">
    <property type="nucleotide sequence ID" value="NZ_CP032100.1"/>
</dbReference>